<evidence type="ECO:0000313" key="2">
    <source>
        <dbReference type="Proteomes" id="UP000006838"/>
    </source>
</evidence>
<dbReference type="Proteomes" id="UP000006838">
    <property type="component" value="Chromosome"/>
</dbReference>
<dbReference type="HOGENOM" id="CLU_2974814_0_0_6"/>
<name>Q3JDZ1_NITOC</name>
<protein>
    <submittedName>
        <fullName evidence="1">Uncharacterized protein</fullName>
    </submittedName>
</protein>
<dbReference type="InParanoid" id="Q3JDZ1"/>
<accession>Q3JDZ1</accession>
<keyword evidence="2" id="KW-1185">Reference proteome</keyword>
<evidence type="ECO:0000313" key="1">
    <source>
        <dbReference type="EMBL" id="ABA56955.1"/>
    </source>
</evidence>
<sequence length="58" mass="6898">MEKERYVEPGYVEEEYVPEPLKVRLTPEEEKAIGQNPVELIWLAEQVYEYWRANTPSA</sequence>
<gene>
    <name evidence="1" type="ordered locus">Noc_0431</name>
</gene>
<organism evidence="1 2">
    <name type="scientific">Nitrosococcus oceani (strain ATCC 19707 / BCRC 17464 / JCM 30415 / NCIMB 11848 / C-107)</name>
    <dbReference type="NCBI Taxonomy" id="323261"/>
    <lineage>
        <taxon>Bacteria</taxon>
        <taxon>Pseudomonadati</taxon>
        <taxon>Pseudomonadota</taxon>
        <taxon>Gammaproteobacteria</taxon>
        <taxon>Chromatiales</taxon>
        <taxon>Chromatiaceae</taxon>
        <taxon>Nitrosococcus</taxon>
    </lineage>
</organism>
<reference evidence="2" key="1">
    <citation type="journal article" date="2006" name="Appl. Environ. Microbiol.">
        <title>Complete genome sequence of the marine, chemolithoautotrophic, ammonia-oxidizing bacterium Nitrosococcus oceani ATCC 19707.</title>
        <authorList>
            <person name="Klotz M.G."/>
            <person name="Arp D.J."/>
            <person name="Chain P.S.G."/>
            <person name="El-Sheikh A.F."/>
            <person name="Hauser L.J."/>
            <person name="Hommes N.G."/>
            <person name="Larimer F.W."/>
            <person name="Malfatti S.A."/>
            <person name="Norton J.M."/>
            <person name="Poret-Peterson A.T."/>
            <person name="Vergez L.M."/>
            <person name="Ward B.B."/>
        </authorList>
    </citation>
    <scope>NUCLEOTIDE SEQUENCE [LARGE SCALE GENOMIC DNA]</scope>
    <source>
        <strain evidence="2">ATCC 19707 / BCRC 17464 / NCIMB 11848 / C-107</strain>
    </source>
</reference>
<proteinExistence type="predicted"/>
<dbReference type="EMBL" id="CP000127">
    <property type="protein sequence ID" value="ABA56955.1"/>
    <property type="molecule type" value="Genomic_DNA"/>
</dbReference>
<dbReference type="AlphaFoldDB" id="Q3JDZ1"/>
<dbReference type="KEGG" id="noc:Noc_0431"/>